<keyword evidence="5" id="KW-0812">Transmembrane</keyword>
<feature type="domain" description="RING-type" evidence="6">
    <location>
        <begin position="266"/>
        <end position="309"/>
    </location>
</feature>
<dbReference type="Pfam" id="PF13445">
    <property type="entry name" value="zf-RING_UBOX"/>
    <property type="match status" value="1"/>
</dbReference>
<dbReference type="Gene3D" id="3.30.40.10">
    <property type="entry name" value="Zinc/RING finger domain, C3HC4 (zinc finger)"/>
    <property type="match status" value="1"/>
</dbReference>
<dbReference type="Proteomes" id="UP001159427">
    <property type="component" value="Unassembled WGS sequence"/>
</dbReference>
<gene>
    <name evidence="7" type="ORF">PEVE_00012032</name>
</gene>
<evidence type="ECO:0000256" key="2">
    <source>
        <dbReference type="ARBA" id="ARBA00022771"/>
    </source>
</evidence>
<evidence type="ECO:0000256" key="5">
    <source>
        <dbReference type="SAM" id="Phobius"/>
    </source>
</evidence>
<name>A0ABN8M130_9CNID</name>
<evidence type="ECO:0000256" key="3">
    <source>
        <dbReference type="ARBA" id="ARBA00022833"/>
    </source>
</evidence>
<keyword evidence="2 4" id="KW-0863">Zinc-finger</keyword>
<keyword evidence="8" id="KW-1185">Reference proteome</keyword>
<keyword evidence="5" id="KW-0472">Membrane</keyword>
<dbReference type="InterPro" id="IPR013083">
    <property type="entry name" value="Znf_RING/FYVE/PHD"/>
</dbReference>
<protein>
    <recommendedName>
        <fullName evidence="6">RING-type domain-containing protein</fullName>
    </recommendedName>
</protein>
<sequence length="400" mass="46101">MATFRCRKCRILLFSVRELESHTVSTDQVNQVSSDLASFDKCSSWFLKDKDILPWIAESVEEAQWTEGKIYCPKCKSRIGAFDFIHGIQCNCGKFTIPAIWIQKSRVDHVLPNSQITNLHIRYPVSFDPLTEVHLSNISEEQRRVTENDCELLLLENVCNSEITSPEYKSEQLDQTNPSANSTIKEMTKNHVGQKWKKIRKRQHQTRLLEDSAIDLHDEMKKDLEASQVTTGSGNMYKCLRVDDGFDRFPIRHQVVTHEIQDRHCCAVCLDLLYEPFKCSCDHVFCDPCLRQLNFRIGRNGTISCPLCRQTVEHVTPATELRSEIRNTYETHILRKREKTERRASYRKWPLPSGNLPSRRVSSRTHNISVAAILDTCIIVMVCGFLLFLVLTVVVQVPSD</sequence>
<accession>A0ABN8M130</accession>
<proteinExistence type="predicted"/>
<keyword evidence="5" id="KW-1133">Transmembrane helix</keyword>
<evidence type="ECO:0000313" key="8">
    <source>
        <dbReference type="Proteomes" id="UP001159427"/>
    </source>
</evidence>
<dbReference type="PANTHER" id="PTHR46717">
    <property type="entry name" value="E3 UBIQUITIN-PROTEIN LIGASE RNF180"/>
    <property type="match status" value="1"/>
</dbReference>
<evidence type="ECO:0000256" key="1">
    <source>
        <dbReference type="ARBA" id="ARBA00022723"/>
    </source>
</evidence>
<dbReference type="InterPro" id="IPR027370">
    <property type="entry name" value="Znf-RING_euk"/>
</dbReference>
<evidence type="ECO:0000313" key="7">
    <source>
        <dbReference type="EMBL" id="CAH3021604.1"/>
    </source>
</evidence>
<dbReference type="InterPro" id="IPR033263">
    <property type="entry name" value="RNF180"/>
</dbReference>
<dbReference type="SUPFAM" id="SSF57850">
    <property type="entry name" value="RING/U-box"/>
    <property type="match status" value="1"/>
</dbReference>
<comment type="caution">
    <text evidence="7">The sequence shown here is derived from an EMBL/GenBank/DDBJ whole genome shotgun (WGS) entry which is preliminary data.</text>
</comment>
<organism evidence="7 8">
    <name type="scientific">Porites evermanni</name>
    <dbReference type="NCBI Taxonomy" id="104178"/>
    <lineage>
        <taxon>Eukaryota</taxon>
        <taxon>Metazoa</taxon>
        <taxon>Cnidaria</taxon>
        <taxon>Anthozoa</taxon>
        <taxon>Hexacorallia</taxon>
        <taxon>Scleractinia</taxon>
        <taxon>Fungiina</taxon>
        <taxon>Poritidae</taxon>
        <taxon>Porites</taxon>
    </lineage>
</organism>
<dbReference type="SMART" id="SM00184">
    <property type="entry name" value="RING"/>
    <property type="match status" value="1"/>
</dbReference>
<keyword evidence="1" id="KW-0479">Metal-binding</keyword>
<dbReference type="InterPro" id="IPR017907">
    <property type="entry name" value="Znf_RING_CS"/>
</dbReference>
<dbReference type="PROSITE" id="PS00518">
    <property type="entry name" value="ZF_RING_1"/>
    <property type="match status" value="1"/>
</dbReference>
<dbReference type="EMBL" id="CALNXI010000188">
    <property type="protein sequence ID" value="CAH3021604.1"/>
    <property type="molecule type" value="Genomic_DNA"/>
</dbReference>
<reference evidence="7 8" key="1">
    <citation type="submission" date="2022-05" db="EMBL/GenBank/DDBJ databases">
        <authorList>
            <consortium name="Genoscope - CEA"/>
            <person name="William W."/>
        </authorList>
    </citation>
    <scope>NUCLEOTIDE SEQUENCE [LARGE SCALE GENOMIC DNA]</scope>
</reference>
<dbReference type="InterPro" id="IPR001841">
    <property type="entry name" value="Znf_RING"/>
</dbReference>
<evidence type="ECO:0000259" key="6">
    <source>
        <dbReference type="PROSITE" id="PS50089"/>
    </source>
</evidence>
<feature type="transmembrane region" description="Helical" evidence="5">
    <location>
        <begin position="368"/>
        <end position="395"/>
    </location>
</feature>
<dbReference type="PANTHER" id="PTHR46717:SF1">
    <property type="entry name" value="E3 UBIQUITIN-PROTEIN LIGASE RNF180"/>
    <property type="match status" value="1"/>
</dbReference>
<dbReference type="PROSITE" id="PS50089">
    <property type="entry name" value="ZF_RING_2"/>
    <property type="match status" value="1"/>
</dbReference>
<keyword evidence="3" id="KW-0862">Zinc</keyword>
<evidence type="ECO:0000256" key="4">
    <source>
        <dbReference type="PROSITE-ProRule" id="PRU00175"/>
    </source>
</evidence>